<evidence type="ECO:0000313" key="4">
    <source>
        <dbReference type="Proteomes" id="UP000199021"/>
    </source>
</evidence>
<dbReference type="Proteomes" id="UP000199021">
    <property type="component" value="Unassembled WGS sequence"/>
</dbReference>
<dbReference type="OrthoDB" id="1523860at2"/>
<dbReference type="PROSITE" id="PS51257">
    <property type="entry name" value="PROKAR_LIPOPROTEIN"/>
    <property type="match status" value="1"/>
</dbReference>
<dbReference type="GO" id="GO:0046872">
    <property type="term" value="F:metal ion binding"/>
    <property type="evidence" value="ECO:0007669"/>
    <property type="project" value="InterPro"/>
</dbReference>
<dbReference type="STRING" id="478744.SAMN05444359_11232"/>
<feature type="domain" description="Heavy metal binding" evidence="2">
    <location>
        <begin position="52"/>
        <end position="75"/>
    </location>
</feature>
<keyword evidence="1" id="KW-0732">Signal</keyword>
<feature type="signal peptide" evidence="1">
    <location>
        <begin position="1"/>
        <end position="21"/>
    </location>
</feature>
<dbReference type="AlphaFoldDB" id="A0A1H9H6B9"/>
<sequence length="89" mass="9457">MRFFKSMTALVLVLSFTFAFTACGDSATTTDTATETTTVAPHGEGKEFTSAYVCPMHCDGSGSDKPGECPVCGMDYVAQAEHTDNGHKH</sequence>
<keyword evidence="4" id="KW-1185">Reference proteome</keyword>
<dbReference type="Pfam" id="PF19335">
    <property type="entry name" value="HMBD"/>
    <property type="match status" value="1"/>
</dbReference>
<accession>A0A1H9H6B9</accession>
<reference evidence="4" key="1">
    <citation type="submission" date="2016-10" db="EMBL/GenBank/DDBJ databases">
        <authorList>
            <person name="Varghese N."/>
            <person name="Submissions S."/>
        </authorList>
    </citation>
    <scope>NUCLEOTIDE SEQUENCE [LARGE SCALE GENOMIC DNA]</scope>
    <source>
        <strain evidence="4">DSM 24740</strain>
    </source>
</reference>
<feature type="chain" id="PRO_5011537253" description="Heavy metal binding domain-containing protein" evidence="1">
    <location>
        <begin position="22"/>
        <end position="89"/>
    </location>
</feature>
<dbReference type="InterPro" id="IPR045800">
    <property type="entry name" value="HMBD"/>
</dbReference>
<name>A0A1H9H6B9_9BACT</name>
<proteinExistence type="predicted"/>
<evidence type="ECO:0000313" key="3">
    <source>
        <dbReference type="EMBL" id="SEQ57823.1"/>
    </source>
</evidence>
<gene>
    <name evidence="3" type="ORF">SAMN05444359_11232</name>
</gene>
<evidence type="ECO:0000256" key="1">
    <source>
        <dbReference type="SAM" id="SignalP"/>
    </source>
</evidence>
<protein>
    <recommendedName>
        <fullName evidence="2">Heavy metal binding domain-containing protein</fullName>
    </recommendedName>
</protein>
<dbReference type="InParanoid" id="A0A1H9H6B9"/>
<dbReference type="RefSeq" id="WP_090168710.1">
    <property type="nucleotide sequence ID" value="NZ_FOFB01000012.1"/>
</dbReference>
<evidence type="ECO:0000259" key="2">
    <source>
        <dbReference type="Pfam" id="PF19335"/>
    </source>
</evidence>
<dbReference type="EMBL" id="FOFB01000012">
    <property type="protein sequence ID" value="SEQ57823.1"/>
    <property type="molecule type" value="Genomic_DNA"/>
</dbReference>
<organism evidence="3 4">
    <name type="scientific">Neolewinella agarilytica</name>
    <dbReference type="NCBI Taxonomy" id="478744"/>
    <lineage>
        <taxon>Bacteria</taxon>
        <taxon>Pseudomonadati</taxon>
        <taxon>Bacteroidota</taxon>
        <taxon>Saprospiria</taxon>
        <taxon>Saprospirales</taxon>
        <taxon>Lewinellaceae</taxon>
        <taxon>Neolewinella</taxon>
    </lineage>
</organism>